<evidence type="ECO:0000256" key="1">
    <source>
        <dbReference type="ARBA" id="ARBA00001974"/>
    </source>
</evidence>
<dbReference type="PROSITE" id="PS51085">
    <property type="entry name" value="2FE2S_FER_2"/>
    <property type="match status" value="1"/>
</dbReference>
<protein>
    <submittedName>
        <fullName evidence="11">Ferredoxin--NADP reductase</fullName>
    </submittedName>
</protein>
<gene>
    <name evidence="11" type="ORF">QNI16_03130</name>
</gene>
<dbReference type="InterPro" id="IPR008333">
    <property type="entry name" value="Cbr1-like_FAD-bd_dom"/>
</dbReference>
<dbReference type="SUPFAM" id="SSF63380">
    <property type="entry name" value="Riboflavin synthase domain-like"/>
    <property type="match status" value="1"/>
</dbReference>
<evidence type="ECO:0000256" key="8">
    <source>
        <dbReference type="ARBA" id="ARBA00023014"/>
    </source>
</evidence>
<keyword evidence="4" id="KW-0479">Metal-binding</keyword>
<comment type="cofactor">
    <cofactor evidence="1">
        <name>FAD</name>
        <dbReference type="ChEBI" id="CHEBI:57692"/>
    </cofactor>
</comment>
<dbReference type="InterPro" id="IPR039261">
    <property type="entry name" value="FNR_nucleotide-bd"/>
</dbReference>
<dbReference type="PRINTS" id="PR00406">
    <property type="entry name" value="CYTB5RDTASE"/>
</dbReference>
<dbReference type="GO" id="GO:0016491">
    <property type="term" value="F:oxidoreductase activity"/>
    <property type="evidence" value="ECO:0007669"/>
    <property type="project" value="UniProtKB-KW"/>
</dbReference>
<evidence type="ECO:0000256" key="2">
    <source>
        <dbReference type="ARBA" id="ARBA00022630"/>
    </source>
</evidence>
<feature type="domain" description="2Fe-2S ferredoxin-type" evidence="9">
    <location>
        <begin position="274"/>
        <end position="362"/>
    </location>
</feature>
<keyword evidence="5" id="KW-0274">FAD</keyword>
<evidence type="ECO:0000256" key="6">
    <source>
        <dbReference type="ARBA" id="ARBA00023002"/>
    </source>
</evidence>
<dbReference type="PROSITE" id="PS00197">
    <property type="entry name" value="2FE2S_FER_1"/>
    <property type="match status" value="1"/>
</dbReference>
<dbReference type="InterPro" id="IPR001709">
    <property type="entry name" value="Flavoprot_Pyr_Nucl_cyt_Rdtase"/>
</dbReference>
<dbReference type="Gene3D" id="3.40.50.80">
    <property type="entry name" value="Nucleotide-binding domain of ferredoxin-NADP reductase (FNR) module"/>
    <property type="match status" value="1"/>
</dbReference>
<organism evidence="11 12">
    <name type="scientific">Xanthocytophaga flava</name>
    <dbReference type="NCBI Taxonomy" id="3048013"/>
    <lineage>
        <taxon>Bacteria</taxon>
        <taxon>Pseudomonadati</taxon>
        <taxon>Bacteroidota</taxon>
        <taxon>Cytophagia</taxon>
        <taxon>Cytophagales</taxon>
        <taxon>Rhodocytophagaceae</taxon>
        <taxon>Xanthocytophaga</taxon>
    </lineage>
</organism>
<name>A0AAE3U5E8_9BACT</name>
<keyword evidence="8" id="KW-0411">Iron-sulfur</keyword>
<dbReference type="AlphaFoldDB" id="A0AAE3U5E8"/>
<keyword evidence="6" id="KW-0560">Oxidoreductase</keyword>
<evidence type="ECO:0000313" key="12">
    <source>
        <dbReference type="Proteomes" id="UP001241110"/>
    </source>
</evidence>
<dbReference type="GO" id="GO:0051537">
    <property type="term" value="F:2 iron, 2 sulfur cluster binding"/>
    <property type="evidence" value="ECO:0007669"/>
    <property type="project" value="UniProtKB-KW"/>
</dbReference>
<dbReference type="PROSITE" id="PS51384">
    <property type="entry name" value="FAD_FR"/>
    <property type="match status" value="1"/>
</dbReference>
<dbReference type="SUPFAM" id="SSF54292">
    <property type="entry name" value="2Fe-2S ferredoxin-like"/>
    <property type="match status" value="1"/>
</dbReference>
<comment type="caution">
    <text evidence="11">The sequence shown here is derived from an EMBL/GenBank/DDBJ whole genome shotgun (WGS) entry which is preliminary data.</text>
</comment>
<dbReference type="InterPro" id="IPR050415">
    <property type="entry name" value="MRET"/>
</dbReference>
<evidence type="ECO:0000259" key="9">
    <source>
        <dbReference type="PROSITE" id="PS51085"/>
    </source>
</evidence>
<dbReference type="InterPro" id="IPR001041">
    <property type="entry name" value="2Fe-2S_ferredoxin-type"/>
</dbReference>
<dbReference type="InterPro" id="IPR017938">
    <property type="entry name" value="Riboflavin_synthase-like_b-brl"/>
</dbReference>
<dbReference type="Pfam" id="PF00970">
    <property type="entry name" value="FAD_binding_6"/>
    <property type="match status" value="1"/>
</dbReference>
<accession>A0AAE3U5E8</accession>
<keyword evidence="2" id="KW-0285">Flavoprotein</keyword>
<evidence type="ECO:0000256" key="7">
    <source>
        <dbReference type="ARBA" id="ARBA00023004"/>
    </source>
</evidence>
<dbReference type="RefSeq" id="WP_313975655.1">
    <property type="nucleotide sequence ID" value="NZ_JASJOS010000001.1"/>
</dbReference>
<dbReference type="GO" id="GO:0046872">
    <property type="term" value="F:metal ion binding"/>
    <property type="evidence" value="ECO:0007669"/>
    <property type="project" value="UniProtKB-KW"/>
</dbReference>
<dbReference type="SUPFAM" id="SSF52343">
    <property type="entry name" value="Ferredoxin reductase-like, C-terminal NADP-linked domain"/>
    <property type="match status" value="1"/>
</dbReference>
<dbReference type="InterPro" id="IPR036010">
    <property type="entry name" value="2Fe-2S_ferredoxin-like_sf"/>
</dbReference>
<dbReference type="CDD" id="cd00207">
    <property type="entry name" value="fer2"/>
    <property type="match status" value="1"/>
</dbReference>
<evidence type="ECO:0000256" key="3">
    <source>
        <dbReference type="ARBA" id="ARBA00022714"/>
    </source>
</evidence>
<evidence type="ECO:0000313" key="11">
    <source>
        <dbReference type="EMBL" id="MDJ1479462.1"/>
    </source>
</evidence>
<evidence type="ECO:0000259" key="10">
    <source>
        <dbReference type="PROSITE" id="PS51384"/>
    </source>
</evidence>
<dbReference type="PANTHER" id="PTHR47354">
    <property type="entry name" value="NADH OXIDOREDUCTASE HCR"/>
    <property type="match status" value="1"/>
</dbReference>
<dbReference type="Proteomes" id="UP001241110">
    <property type="component" value="Unassembled WGS sequence"/>
</dbReference>
<keyword evidence="7" id="KW-0408">Iron</keyword>
<evidence type="ECO:0000256" key="5">
    <source>
        <dbReference type="ARBA" id="ARBA00022827"/>
    </source>
</evidence>
<dbReference type="PANTHER" id="PTHR47354:SF8">
    <property type="entry name" value="1,2-PHENYLACETYL-COA EPOXIDASE, SUBUNIT E"/>
    <property type="match status" value="1"/>
</dbReference>
<evidence type="ECO:0000256" key="4">
    <source>
        <dbReference type="ARBA" id="ARBA00022723"/>
    </source>
</evidence>
<dbReference type="CDD" id="cd06214">
    <property type="entry name" value="PA_degradation_oxidoreductase_like"/>
    <property type="match status" value="1"/>
</dbReference>
<dbReference type="InterPro" id="IPR001433">
    <property type="entry name" value="OxRdtase_FAD/NAD-bd"/>
</dbReference>
<sequence length="362" mass="40876">MNDFLSLRIKAIRLETADTKTFIFETLDQIPVVYQAGQFLTFLIQHNGHEVRRSYSLSSSPEVDELLAVTIKRVVNGEISRHILDTWKVGDIIQSLYPAGRFTIKPEENHSRDIILIGAGSGITPLYSLIKTIQIREPHSRITLIYANHNATSTIFRDELEKIALSTAKQLRCIHIWALPEEGKIVNLASNAIQYIKGRRLNNALLEKLIQEKVTGDPDKALFYLCGPVPVMRMAHITLRFMGYGVHQIRQEHFVITPLTTREDNVVTVSGAPASVKIKYRSKDFELSVPMEENILQAALKQGIQLPYSCRGGRCSTCVARCLKGKVHMSINEVLTDHDMEEGWVLTCTGYPETDEVELSFE</sequence>
<dbReference type="Pfam" id="PF00175">
    <property type="entry name" value="NAD_binding_1"/>
    <property type="match status" value="1"/>
</dbReference>
<feature type="domain" description="FAD-binding FR-type" evidence="10">
    <location>
        <begin position="2"/>
        <end position="105"/>
    </location>
</feature>
<reference evidence="11" key="1">
    <citation type="submission" date="2023-05" db="EMBL/GenBank/DDBJ databases">
        <authorList>
            <person name="Zhang X."/>
        </authorList>
    </citation>
    <scope>NUCLEOTIDE SEQUENCE</scope>
    <source>
        <strain evidence="11">YF14B1</strain>
    </source>
</reference>
<dbReference type="GO" id="GO:0050660">
    <property type="term" value="F:flavin adenine dinucleotide binding"/>
    <property type="evidence" value="ECO:0007669"/>
    <property type="project" value="TreeGrafter"/>
</dbReference>
<dbReference type="InterPro" id="IPR006058">
    <property type="entry name" value="2Fe2S_fd_BS"/>
</dbReference>
<dbReference type="Pfam" id="PF00111">
    <property type="entry name" value="Fer2"/>
    <property type="match status" value="1"/>
</dbReference>
<dbReference type="Gene3D" id="2.40.30.10">
    <property type="entry name" value="Translation factors"/>
    <property type="match status" value="1"/>
</dbReference>
<dbReference type="Gene3D" id="3.10.20.30">
    <property type="match status" value="1"/>
</dbReference>
<dbReference type="PRINTS" id="PR00371">
    <property type="entry name" value="FPNCR"/>
</dbReference>
<dbReference type="InterPro" id="IPR012675">
    <property type="entry name" value="Beta-grasp_dom_sf"/>
</dbReference>
<keyword evidence="3" id="KW-0001">2Fe-2S</keyword>
<proteinExistence type="predicted"/>
<dbReference type="InterPro" id="IPR017927">
    <property type="entry name" value="FAD-bd_FR_type"/>
</dbReference>
<dbReference type="EMBL" id="JASJOS010000001">
    <property type="protein sequence ID" value="MDJ1479462.1"/>
    <property type="molecule type" value="Genomic_DNA"/>
</dbReference>